<accession>A0ABT9E1Z2</accession>
<feature type="chain" id="PRO_5045330180" evidence="2">
    <location>
        <begin position="27"/>
        <end position="152"/>
    </location>
</feature>
<sequence length="152" mass="15751">MRPAIRATLLATGLLAFGLPPVASRAQESADSATIPGARRTGEAMQRPMAENPDMKPFMSAAPARPAAAPGGQVADLGGLLRRAETEISANRLREADADLSGAQTALVQASSAGRPVPSQAMGALNQARQDLQAGRTAEALRETDQVLAQLR</sequence>
<organism evidence="3 4">
    <name type="scientific">Paracraurococcus lichenis</name>
    <dbReference type="NCBI Taxonomy" id="3064888"/>
    <lineage>
        <taxon>Bacteria</taxon>
        <taxon>Pseudomonadati</taxon>
        <taxon>Pseudomonadota</taxon>
        <taxon>Alphaproteobacteria</taxon>
        <taxon>Acetobacterales</taxon>
        <taxon>Roseomonadaceae</taxon>
        <taxon>Paracraurococcus</taxon>
    </lineage>
</organism>
<dbReference type="EMBL" id="JAUTWS010000016">
    <property type="protein sequence ID" value="MDO9710159.1"/>
    <property type="molecule type" value="Genomic_DNA"/>
</dbReference>
<name>A0ABT9E1Z2_9PROT</name>
<evidence type="ECO:0000256" key="2">
    <source>
        <dbReference type="SAM" id="SignalP"/>
    </source>
</evidence>
<feature type="compositionally biased region" description="Low complexity" evidence="1">
    <location>
        <begin position="61"/>
        <end position="70"/>
    </location>
</feature>
<keyword evidence="4" id="KW-1185">Reference proteome</keyword>
<protein>
    <submittedName>
        <fullName evidence="3">Uncharacterized protein</fullName>
    </submittedName>
</protein>
<gene>
    <name evidence="3" type="ORF">Q7A36_17535</name>
</gene>
<evidence type="ECO:0000313" key="3">
    <source>
        <dbReference type="EMBL" id="MDO9710159.1"/>
    </source>
</evidence>
<reference evidence="3 4" key="1">
    <citation type="submission" date="2023-08" db="EMBL/GenBank/DDBJ databases">
        <title>The draft genome sequence of Paracraurococcus sp. LOR1-02.</title>
        <authorList>
            <person name="Kingkaew E."/>
            <person name="Tanasupawat S."/>
        </authorList>
    </citation>
    <scope>NUCLEOTIDE SEQUENCE [LARGE SCALE GENOMIC DNA]</scope>
    <source>
        <strain evidence="3 4">LOR1-02</strain>
    </source>
</reference>
<dbReference type="RefSeq" id="WP_305105023.1">
    <property type="nucleotide sequence ID" value="NZ_JAUTWS010000016.1"/>
</dbReference>
<dbReference type="Proteomes" id="UP001243009">
    <property type="component" value="Unassembled WGS sequence"/>
</dbReference>
<feature type="signal peptide" evidence="2">
    <location>
        <begin position="1"/>
        <end position="26"/>
    </location>
</feature>
<feature type="region of interest" description="Disordered" evidence="1">
    <location>
        <begin position="25"/>
        <end position="73"/>
    </location>
</feature>
<keyword evidence="2" id="KW-0732">Signal</keyword>
<evidence type="ECO:0000313" key="4">
    <source>
        <dbReference type="Proteomes" id="UP001243009"/>
    </source>
</evidence>
<evidence type="ECO:0000256" key="1">
    <source>
        <dbReference type="SAM" id="MobiDB-lite"/>
    </source>
</evidence>
<comment type="caution">
    <text evidence="3">The sequence shown here is derived from an EMBL/GenBank/DDBJ whole genome shotgun (WGS) entry which is preliminary data.</text>
</comment>
<proteinExistence type="predicted"/>